<feature type="compositionally biased region" description="Basic and acidic residues" evidence="1">
    <location>
        <begin position="9"/>
        <end position="21"/>
    </location>
</feature>
<dbReference type="SUPFAM" id="SSF109640">
    <property type="entry name" value="KRAB domain (Kruppel-associated box)"/>
    <property type="match status" value="1"/>
</dbReference>
<dbReference type="InterPro" id="IPR019041">
    <property type="entry name" value="SSXRD_motif"/>
</dbReference>
<proteinExistence type="predicted"/>
<feature type="domain" description="KRAB-related" evidence="2">
    <location>
        <begin position="19"/>
        <end position="82"/>
    </location>
</feature>
<name>A0A8C6FNB1_MOSMO</name>
<feature type="region of interest" description="Disordered" evidence="1">
    <location>
        <begin position="74"/>
        <end position="145"/>
    </location>
</feature>
<dbReference type="Pfam" id="PF09514">
    <property type="entry name" value="SSXRD"/>
    <property type="match status" value="1"/>
</dbReference>
<dbReference type="InterPro" id="IPR001909">
    <property type="entry name" value="KRAB"/>
</dbReference>
<dbReference type="InterPro" id="IPR003655">
    <property type="entry name" value="aKRAB"/>
</dbReference>
<reference evidence="3" key="1">
    <citation type="submission" date="2025-08" db="UniProtKB">
        <authorList>
            <consortium name="Ensembl"/>
        </authorList>
    </citation>
    <scope>IDENTIFICATION</scope>
</reference>
<dbReference type="Ensembl" id="ENSMMST00000020629.1">
    <property type="protein sequence ID" value="ENSMMSP00000018685.1"/>
    <property type="gene ID" value="ENSMMSG00000014111.1"/>
</dbReference>
<dbReference type="GO" id="GO:0005634">
    <property type="term" value="C:nucleus"/>
    <property type="evidence" value="ECO:0007669"/>
    <property type="project" value="InterPro"/>
</dbReference>
<feature type="region of interest" description="Disordered" evidence="1">
    <location>
        <begin position="1"/>
        <end position="21"/>
    </location>
</feature>
<dbReference type="SMART" id="SM00349">
    <property type="entry name" value="KRAB"/>
    <property type="match status" value="1"/>
</dbReference>
<keyword evidence="4" id="KW-1185">Reference proteome</keyword>
<organism evidence="3 4">
    <name type="scientific">Moschus moschiferus</name>
    <name type="common">Siberian musk deer</name>
    <name type="synonym">Moschus sibiricus</name>
    <dbReference type="NCBI Taxonomy" id="68415"/>
    <lineage>
        <taxon>Eukaryota</taxon>
        <taxon>Metazoa</taxon>
        <taxon>Chordata</taxon>
        <taxon>Craniata</taxon>
        <taxon>Vertebrata</taxon>
        <taxon>Euteleostomi</taxon>
        <taxon>Mammalia</taxon>
        <taxon>Eutheria</taxon>
        <taxon>Laurasiatheria</taxon>
        <taxon>Artiodactyla</taxon>
        <taxon>Ruminantia</taxon>
        <taxon>Pecora</taxon>
        <taxon>Moschidae</taxon>
        <taxon>Moschus</taxon>
    </lineage>
</organism>
<dbReference type="Proteomes" id="UP000694544">
    <property type="component" value="Unplaced"/>
</dbReference>
<reference evidence="3" key="2">
    <citation type="submission" date="2025-09" db="UniProtKB">
        <authorList>
            <consortium name="Ensembl"/>
        </authorList>
    </citation>
    <scope>IDENTIFICATION</scope>
</reference>
<dbReference type="GeneTree" id="ENSGT00390000012484"/>
<protein>
    <recommendedName>
        <fullName evidence="2">KRAB-related domain-containing protein</fullName>
    </recommendedName>
</protein>
<evidence type="ECO:0000259" key="2">
    <source>
        <dbReference type="PROSITE" id="PS50806"/>
    </source>
</evidence>
<accession>A0A8C6FNB1</accession>
<dbReference type="InterPro" id="IPR036051">
    <property type="entry name" value="KRAB_dom_sf"/>
</dbReference>
<sequence length="237" mass="26931">MNRGSFSKSPREDRQKLEKKSKTFKTISKYFSKKEWARLGYSEKITYVYMKRNYETMTSLGLKSTPPAFMCPKNGAKKSKHCDSKIKNPMTKGASNMQGRKRQKVVPKEPVKGKKHSKLVPGTSGPEEAQKQPCPQAKASKETSGKRNNLSYLITDLCCHRCESHVTGDKAFKFSELQIPSPQNGNKESKFTDCSKVFNSRDFPGSPVVKTVSIWAHRLRKRKPVAYEEISDPEEED</sequence>
<dbReference type="PANTHER" id="PTHR14112">
    <property type="entry name" value="SYNOVIAL SARCOMA, X MEMBER"/>
    <property type="match status" value="1"/>
</dbReference>
<dbReference type="PROSITE" id="PS50806">
    <property type="entry name" value="KRAB_RELATED"/>
    <property type="match status" value="1"/>
</dbReference>
<evidence type="ECO:0000313" key="4">
    <source>
        <dbReference type="Proteomes" id="UP000694544"/>
    </source>
</evidence>
<evidence type="ECO:0000313" key="3">
    <source>
        <dbReference type="Ensembl" id="ENSMMSP00000018685.1"/>
    </source>
</evidence>
<dbReference type="AlphaFoldDB" id="A0A8C6FNB1"/>
<dbReference type="GO" id="GO:0006355">
    <property type="term" value="P:regulation of DNA-templated transcription"/>
    <property type="evidence" value="ECO:0007669"/>
    <property type="project" value="InterPro"/>
</dbReference>
<dbReference type="PANTHER" id="PTHR14112:SF1">
    <property type="entry name" value="KRAB-RELATED DOMAIN-CONTAINING PROTEIN"/>
    <property type="match status" value="1"/>
</dbReference>
<evidence type="ECO:0000256" key="1">
    <source>
        <dbReference type="SAM" id="MobiDB-lite"/>
    </source>
</evidence>